<dbReference type="PROSITE" id="PS51000">
    <property type="entry name" value="HTH_DEOR_2"/>
    <property type="match status" value="1"/>
</dbReference>
<dbReference type="Gene3D" id="1.10.10.10">
    <property type="entry name" value="Winged helix-like DNA-binding domain superfamily/Winged helix DNA-binding domain"/>
    <property type="match status" value="1"/>
</dbReference>
<dbReference type="GeneID" id="61427210"/>
<dbReference type="InterPro" id="IPR036388">
    <property type="entry name" value="WH-like_DNA-bd_sf"/>
</dbReference>
<keyword evidence="1" id="KW-0805">Transcription regulation</keyword>
<organism evidence="4">
    <name type="scientific">Rhizobium leguminosarum bv. trifolii</name>
    <dbReference type="NCBI Taxonomy" id="386"/>
    <lineage>
        <taxon>Bacteria</taxon>
        <taxon>Pseudomonadati</taxon>
        <taxon>Pseudomonadota</taxon>
        <taxon>Alphaproteobacteria</taxon>
        <taxon>Hyphomicrobiales</taxon>
        <taxon>Rhizobiaceae</taxon>
        <taxon>Rhizobium/Agrobacterium group</taxon>
        <taxon>Rhizobium</taxon>
    </lineage>
</organism>
<accession>A0A1B8RIE4</accession>
<dbReference type="InterPro" id="IPR018356">
    <property type="entry name" value="Tscrpt_reg_HTH_DeoR_CS"/>
</dbReference>
<keyword evidence="3" id="KW-0804">Transcription</keyword>
<dbReference type="Pfam" id="PF00455">
    <property type="entry name" value="DeoRC"/>
    <property type="match status" value="1"/>
</dbReference>
<dbReference type="InterPro" id="IPR036390">
    <property type="entry name" value="WH_DNA-bd_sf"/>
</dbReference>
<dbReference type="Gene3D" id="3.40.50.1360">
    <property type="match status" value="1"/>
</dbReference>
<dbReference type="AlphaFoldDB" id="A0A1B8RIE4"/>
<dbReference type="InterPro" id="IPR014036">
    <property type="entry name" value="DeoR-like_C"/>
</dbReference>
<dbReference type="SMART" id="SM01134">
    <property type="entry name" value="DeoRC"/>
    <property type="match status" value="1"/>
</dbReference>
<evidence type="ECO:0000256" key="3">
    <source>
        <dbReference type="ARBA" id="ARBA00023163"/>
    </source>
</evidence>
<proteinExistence type="predicted"/>
<sequence>MSQAVGVKVDRLDAIRSHLYANGFSTIQALADAIGASLATVRRDLQILEQEGAIDRVHGGARIAEGSSVEVAFQEREKRHLSAKRAIATAAYDLLHPRTAIFLDAGTTVLQLARLVRINPMPLRIFTNGLTVAQEFLNIPNLEVVLLGGQLRSENASLVGPQAEAMLETLWFDQLFLGASAISSDGAIYSVDSAEASLNRRMLARSANRFVLADSSKFGTTATYKVAPLDTAKVITDSGLSRHWRDELVNFGVDTTFADLRAKE</sequence>
<dbReference type="InterPro" id="IPR050313">
    <property type="entry name" value="Carb_Metab_HTH_regulators"/>
</dbReference>
<reference evidence="4" key="2">
    <citation type="journal article" date="2016" name="Front. Microbiol.">
        <title>The Regulatory Protein RosR Affects Rhizobium leguminosarum bv. trifolii Protein Profiles, Cell Surface Properties, and Symbiosis with Clover.</title>
        <authorList>
            <person name="Rachwal K."/>
            <person name="Boguszewska A."/>
            <person name="Kopcinska J."/>
            <person name="Karas M."/>
            <person name="Tchorzewski M."/>
            <person name="Janczarek M."/>
        </authorList>
    </citation>
    <scope>NUCLEOTIDE SEQUENCE</scope>
    <source>
        <strain evidence="4">Rt24.2</strain>
    </source>
</reference>
<dbReference type="InterPro" id="IPR037171">
    <property type="entry name" value="NagB/RpiA_transferase-like"/>
</dbReference>
<dbReference type="Pfam" id="PF08220">
    <property type="entry name" value="HTH_DeoR"/>
    <property type="match status" value="1"/>
</dbReference>
<dbReference type="SUPFAM" id="SSF46785">
    <property type="entry name" value="Winged helix' DNA-binding domain"/>
    <property type="match status" value="1"/>
</dbReference>
<evidence type="ECO:0000256" key="1">
    <source>
        <dbReference type="ARBA" id="ARBA00023015"/>
    </source>
</evidence>
<dbReference type="GO" id="GO:0003677">
    <property type="term" value="F:DNA binding"/>
    <property type="evidence" value="ECO:0007669"/>
    <property type="project" value="UniProtKB-KW"/>
</dbReference>
<dbReference type="PANTHER" id="PTHR30363">
    <property type="entry name" value="HTH-TYPE TRANSCRIPTIONAL REGULATOR SRLR-RELATED"/>
    <property type="match status" value="1"/>
</dbReference>
<dbReference type="PANTHER" id="PTHR30363:SF44">
    <property type="entry name" value="AGA OPERON TRANSCRIPTIONAL REPRESSOR-RELATED"/>
    <property type="match status" value="1"/>
</dbReference>
<name>A0A1B8RIE4_RHILT</name>
<dbReference type="RefSeq" id="WP_018245634.1">
    <property type="nucleotide sequence ID" value="NZ_CP050086.1"/>
</dbReference>
<evidence type="ECO:0000313" key="4">
    <source>
        <dbReference type="EMBL" id="AOO88490.1"/>
    </source>
</evidence>
<protein>
    <submittedName>
        <fullName evidence="4">DeoR family transcriptional regulator</fullName>
    </submittedName>
</protein>
<dbReference type="InterPro" id="IPR001034">
    <property type="entry name" value="DeoR_HTH"/>
</dbReference>
<dbReference type="EMBL" id="KX486126">
    <property type="protein sequence ID" value="AOO88490.1"/>
    <property type="molecule type" value="Genomic_DNA"/>
</dbReference>
<reference evidence="4" key="1">
    <citation type="journal article" date="2015" name="BMC Genomics">
        <title>Transcriptome profiling of a Rhizobium leguminosarum bv. trifolii rosR mutant reveals the role of the transcriptional regulator RosR in motility, synthesis of cell-surface components, and other cellular processes.</title>
        <authorList>
            <person name="Rachwal K."/>
            <person name="Matczynska E."/>
            <person name="Janczarek M."/>
        </authorList>
    </citation>
    <scope>NUCLEOTIDE SEQUENCE</scope>
    <source>
        <strain evidence="4">Rt24.2</strain>
    </source>
</reference>
<dbReference type="PROSITE" id="PS00894">
    <property type="entry name" value="HTH_DEOR_1"/>
    <property type="match status" value="1"/>
</dbReference>
<dbReference type="PRINTS" id="PR00037">
    <property type="entry name" value="HTHLACR"/>
</dbReference>
<keyword evidence="2" id="KW-0238">DNA-binding</keyword>
<evidence type="ECO:0000256" key="2">
    <source>
        <dbReference type="ARBA" id="ARBA00023125"/>
    </source>
</evidence>
<dbReference type="GO" id="GO:0003700">
    <property type="term" value="F:DNA-binding transcription factor activity"/>
    <property type="evidence" value="ECO:0007669"/>
    <property type="project" value="InterPro"/>
</dbReference>
<dbReference type="SUPFAM" id="SSF100950">
    <property type="entry name" value="NagB/RpiA/CoA transferase-like"/>
    <property type="match status" value="1"/>
</dbReference>
<dbReference type="SMART" id="SM00420">
    <property type="entry name" value="HTH_DEOR"/>
    <property type="match status" value="1"/>
</dbReference>